<feature type="region of interest" description="Disordered" evidence="4">
    <location>
        <begin position="190"/>
        <end position="223"/>
    </location>
</feature>
<feature type="compositionally biased region" description="Basic and acidic residues" evidence="4">
    <location>
        <begin position="378"/>
        <end position="388"/>
    </location>
</feature>
<feature type="compositionally biased region" description="Polar residues" evidence="4">
    <location>
        <begin position="429"/>
        <end position="446"/>
    </location>
</feature>
<sequence>MTPASSNGSSAHLPTRMNPSNGGRLTPSNGASLLQERLRERKVESARANRHGSIDLGHLRDREVQSSPTAREEKRPSSGGGKGMGVKGMEEQVSTLHKQNFDLKLELYHRRQKQESLEARLEALEKQMEGQAELQEVNDQLLAELEKRDQAVEEAVSVIVALEDKVDRLLKEREGVRAVESDYESTYFRQGDDQEFSSSPPTFEKQRPANSVPRMPSFLSEHSEGTEALRSLYVPLSRTNSDAGLPKLAEEVTVDGMDSPRLSVLSESSFVSVYGMKPLALDETPEPESPSPPRRNRTSESVEKWMDARPATVAPPMRAPKRNSGLPKSQYLSINTILDSPLQRLEKLKVTLEKGAHNSMPIQSQLKSTKKHQNGLKDTSRRVVKDQDSFENQRTLPPTPDTFSTDTLRRFQMSNSDLFAQNQRTGDATFLDSTSTFPTHQHSNMSIRPRSAGETVTSKRDGHGWDTETQGEYTEAGSVSDLDSMYNGPSFQRPRRVMTPDLFTFGGGDDGWGQEIKYSTAAHIPAAGNATADRYRAVRRSSMSERQKSNDHIPQRVTRLEEPQNESPVLPDRRSSLAAPTKLRKVAPNQPLPPTPTESAPPTISPLKNSKISRLSGRIFGNKSESAPASPMKPPLVRTPTYFGDHIAEEARATPPPIKRSRTGPVAQRPMSAGNGSGGRRLNEFGGYSTTDDVASHTIAEDSAVMTRSMGSKKWFGIARAGSLRKN</sequence>
<feature type="compositionally biased region" description="Polar residues" evidence="4">
    <location>
        <begin position="1"/>
        <end position="32"/>
    </location>
</feature>
<feature type="region of interest" description="Disordered" evidence="4">
    <location>
        <begin position="655"/>
        <end position="682"/>
    </location>
</feature>
<name>S3E0Y4_GLAL2</name>
<feature type="compositionally biased region" description="Low complexity" evidence="4">
    <location>
        <begin position="597"/>
        <end position="606"/>
    </location>
</feature>
<protein>
    <recommendedName>
        <fullName evidence="5">Centrosomin N-terminal motif 1 domain-containing protein</fullName>
    </recommendedName>
</protein>
<feature type="region of interest" description="Disordered" evidence="4">
    <location>
        <begin position="537"/>
        <end position="612"/>
    </location>
</feature>
<keyword evidence="3" id="KW-0175">Coiled coil</keyword>
<dbReference type="InterPro" id="IPR012943">
    <property type="entry name" value="Cnn_1N"/>
</dbReference>
<feature type="compositionally biased region" description="Basic and acidic residues" evidence="4">
    <location>
        <begin position="57"/>
        <end position="76"/>
    </location>
</feature>
<comment type="subcellular location">
    <subcellularLocation>
        <location evidence="1">Cytoplasm</location>
    </subcellularLocation>
</comment>
<evidence type="ECO:0000259" key="5">
    <source>
        <dbReference type="Pfam" id="PF07989"/>
    </source>
</evidence>
<dbReference type="AlphaFoldDB" id="S3E0Y4"/>
<feature type="compositionally biased region" description="Polar residues" evidence="4">
    <location>
        <begin position="390"/>
        <end position="406"/>
    </location>
</feature>
<accession>S3E0Y4</accession>
<dbReference type="KEGG" id="glz:GLAREA_07311"/>
<dbReference type="RefSeq" id="XP_008080190.1">
    <property type="nucleotide sequence ID" value="XM_008081999.1"/>
</dbReference>
<keyword evidence="7" id="KW-1185">Reference proteome</keyword>
<feature type="coiled-coil region" evidence="3">
    <location>
        <begin position="107"/>
        <end position="179"/>
    </location>
</feature>
<keyword evidence="2" id="KW-0963">Cytoplasm</keyword>
<proteinExistence type="predicted"/>
<evidence type="ECO:0000256" key="4">
    <source>
        <dbReference type="SAM" id="MobiDB-lite"/>
    </source>
</evidence>
<feature type="domain" description="Centrosomin N-terminal motif 1" evidence="5">
    <location>
        <begin position="87"/>
        <end position="155"/>
    </location>
</feature>
<feature type="region of interest" description="Disordered" evidence="4">
    <location>
        <begin position="363"/>
        <end position="406"/>
    </location>
</feature>
<dbReference type="eggNOG" id="ENOG502SSWS">
    <property type="taxonomic scope" value="Eukaryota"/>
</dbReference>
<evidence type="ECO:0000313" key="6">
    <source>
        <dbReference type="EMBL" id="EPE32178.1"/>
    </source>
</evidence>
<evidence type="ECO:0000256" key="1">
    <source>
        <dbReference type="ARBA" id="ARBA00004496"/>
    </source>
</evidence>
<feature type="compositionally biased region" description="Basic and acidic residues" evidence="4">
    <location>
        <begin position="297"/>
        <end position="307"/>
    </location>
</feature>
<dbReference type="Proteomes" id="UP000016922">
    <property type="component" value="Unassembled WGS sequence"/>
</dbReference>
<feature type="region of interest" description="Disordered" evidence="4">
    <location>
        <begin position="429"/>
        <end position="473"/>
    </location>
</feature>
<dbReference type="OMA" id="REGHGWD"/>
<evidence type="ECO:0000256" key="3">
    <source>
        <dbReference type="SAM" id="Coils"/>
    </source>
</evidence>
<dbReference type="STRING" id="1116229.S3E0Y4"/>
<evidence type="ECO:0000256" key="2">
    <source>
        <dbReference type="ARBA" id="ARBA00022490"/>
    </source>
</evidence>
<dbReference type="GeneID" id="19466364"/>
<feature type="compositionally biased region" description="Basic and acidic residues" evidence="4">
    <location>
        <begin position="36"/>
        <end position="47"/>
    </location>
</feature>
<evidence type="ECO:0000313" key="7">
    <source>
        <dbReference type="Proteomes" id="UP000016922"/>
    </source>
</evidence>
<reference evidence="6 7" key="1">
    <citation type="journal article" date="2013" name="BMC Genomics">
        <title>Genomics-driven discovery of the pneumocandin biosynthetic gene cluster in the fungus Glarea lozoyensis.</title>
        <authorList>
            <person name="Chen L."/>
            <person name="Yue Q."/>
            <person name="Zhang X."/>
            <person name="Xiang M."/>
            <person name="Wang C."/>
            <person name="Li S."/>
            <person name="Che Y."/>
            <person name="Ortiz-Lopez F.J."/>
            <person name="Bills G.F."/>
            <person name="Liu X."/>
            <person name="An Z."/>
        </authorList>
    </citation>
    <scope>NUCLEOTIDE SEQUENCE [LARGE SCALE GENOMIC DNA]</scope>
    <source>
        <strain evidence="7">ATCC 20868 / MF5171</strain>
    </source>
</reference>
<dbReference type="Pfam" id="PF07989">
    <property type="entry name" value="Cnn_1N"/>
    <property type="match status" value="1"/>
</dbReference>
<dbReference type="GO" id="GO:0005737">
    <property type="term" value="C:cytoplasm"/>
    <property type="evidence" value="ECO:0007669"/>
    <property type="project" value="UniProtKB-SubCell"/>
</dbReference>
<dbReference type="OrthoDB" id="10251744at2759"/>
<feature type="region of interest" description="Disordered" evidence="4">
    <location>
        <begin position="281"/>
        <end position="327"/>
    </location>
</feature>
<dbReference type="EMBL" id="KE145359">
    <property type="protein sequence ID" value="EPE32178.1"/>
    <property type="molecule type" value="Genomic_DNA"/>
</dbReference>
<dbReference type="HOGENOM" id="CLU_359831_0_0_1"/>
<feature type="region of interest" description="Disordered" evidence="4">
    <location>
        <begin position="1"/>
        <end position="88"/>
    </location>
</feature>
<dbReference type="GO" id="GO:0005815">
    <property type="term" value="C:microtubule organizing center"/>
    <property type="evidence" value="ECO:0007669"/>
    <property type="project" value="InterPro"/>
</dbReference>
<gene>
    <name evidence="6" type="ORF">GLAREA_07311</name>
</gene>
<feature type="compositionally biased region" description="Basic and acidic residues" evidence="4">
    <location>
        <begin position="457"/>
        <end position="466"/>
    </location>
</feature>
<feature type="compositionally biased region" description="Basic and acidic residues" evidence="4">
    <location>
        <begin position="542"/>
        <end position="562"/>
    </location>
</feature>
<organism evidence="6 7">
    <name type="scientific">Glarea lozoyensis (strain ATCC 20868 / MF5171)</name>
    <dbReference type="NCBI Taxonomy" id="1116229"/>
    <lineage>
        <taxon>Eukaryota</taxon>
        <taxon>Fungi</taxon>
        <taxon>Dikarya</taxon>
        <taxon>Ascomycota</taxon>
        <taxon>Pezizomycotina</taxon>
        <taxon>Leotiomycetes</taxon>
        <taxon>Helotiales</taxon>
        <taxon>Helotiaceae</taxon>
        <taxon>Glarea</taxon>
    </lineage>
</organism>